<dbReference type="RefSeq" id="WP_260792687.1">
    <property type="nucleotide sequence ID" value="NZ_CP093313.1"/>
</dbReference>
<dbReference type="Proteomes" id="UP001059380">
    <property type="component" value="Chromosome"/>
</dbReference>
<feature type="domain" description="Dehydrogenase E1 component" evidence="4">
    <location>
        <begin position="87"/>
        <end position="209"/>
    </location>
</feature>
<evidence type="ECO:0000313" key="6">
    <source>
        <dbReference type="Proteomes" id="UP001059380"/>
    </source>
</evidence>
<organism evidence="5 6">
    <name type="scientific">Occallatibacter riparius</name>
    <dbReference type="NCBI Taxonomy" id="1002689"/>
    <lineage>
        <taxon>Bacteria</taxon>
        <taxon>Pseudomonadati</taxon>
        <taxon>Acidobacteriota</taxon>
        <taxon>Terriglobia</taxon>
        <taxon>Terriglobales</taxon>
        <taxon>Acidobacteriaceae</taxon>
        <taxon>Occallatibacter</taxon>
    </lineage>
</organism>
<dbReference type="GO" id="GO:0006086">
    <property type="term" value="P:pyruvate decarboxylation to acetyl-CoA"/>
    <property type="evidence" value="ECO:0007669"/>
    <property type="project" value="TreeGrafter"/>
</dbReference>
<accession>A0A9J7BKJ4</accession>
<comment type="cofactor">
    <cofactor evidence="1">
        <name>thiamine diphosphate</name>
        <dbReference type="ChEBI" id="CHEBI:58937"/>
    </cofactor>
</comment>
<evidence type="ECO:0000313" key="5">
    <source>
        <dbReference type="EMBL" id="UWZ83352.1"/>
    </source>
</evidence>
<reference evidence="5" key="1">
    <citation type="submission" date="2021-04" db="EMBL/GenBank/DDBJ databases">
        <title>Phylogenetic analysis of Acidobacteriaceae.</title>
        <authorList>
            <person name="Qiu L."/>
            <person name="Zhang Q."/>
        </authorList>
    </citation>
    <scope>NUCLEOTIDE SEQUENCE</scope>
    <source>
        <strain evidence="5">DSM 25168</strain>
    </source>
</reference>
<gene>
    <name evidence="5" type="ORF">MOP44_22640</name>
</gene>
<dbReference type="KEGG" id="orp:MOP44_22640"/>
<dbReference type="Pfam" id="PF00676">
    <property type="entry name" value="E1_dh"/>
    <property type="match status" value="1"/>
</dbReference>
<dbReference type="AlphaFoldDB" id="A0A9J7BKJ4"/>
<proteinExistence type="predicted"/>
<evidence type="ECO:0000256" key="3">
    <source>
        <dbReference type="ARBA" id="ARBA00023052"/>
    </source>
</evidence>
<dbReference type="PANTHER" id="PTHR11516:SF60">
    <property type="entry name" value="PYRUVATE DEHYDROGENASE E1 COMPONENT SUBUNIT ALPHA"/>
    <property type="match status" value="1"/>
</dbReference>
<keyword evidence="2" id="KW-0560">Oxidoreductase</keyword>
<evidence type="ECO:0000256" key="2">
    <source>
        <dbReference type="ARBA" id="ARBA00023002"/>
    </source>
</evidence>
<keyword evidence="6" id="KW-1185">Reference proteome</keyword>
<name>A0A9J7BKJ4_9BACT</name>
<dbReference type="InterPro" id="IPR050642">
    <property type="entry name" value="PDH_E1_Alpha_Subunit"/>
</dbReference>
<dbReference type="EMBL" id="CP093313">
    <property type="protein sequence ID" value="UWZ83352.1"/>
    <property type="molecule type" value="Genomic_DNA"/>
</dbReference>
<keyword evidence="3" id="KW-0786">Thiamine pyrophosphate</keyword>
<sequence length="232" mass="25251">MSEKKNGAGEEKQEFSLISNETLLELYRRLVKASARSGRSKGWVFDAAAVAVAQDLFADDVVIAQDADVLQVMPPNGRAGSESKAQFGAELERAAGFALTQKTRKSGKVAVVFGGAEHGQAWLDALEVARVHRLPMIFVAELREEVVHKRRGARKESGAELEPGTELARIVVDGHDVVGSYRVAHEAVDRARKGRGATLIECTEFRVPGQRRQNAVAAMESYLRGKGLLKQS</sequence>
<dbReference type="GO" id="GO:0004739">
    <property type="term" value="F:pyruvate dehydrogenase (acetyl-transferring) activity"/>
    <property type="evidence" value="ECO:0007669"/>
    <property type="project" value="TreeGrafter"/>
</dbReference>
<evidence type="ECO:0000259" key="4">
    <source>
        <dbReference type="Pfam" id="PF00676"/>
    </source>
</evidence>
<evidence type="ECO:0000256" key="1">
    <source>
        <dbReference type="ARBA" id="ARBA00001964"/>
    </source>
</evidence>
<protein>
    <submittedName>
        <fullName evidence="5">Thiamine pyrophosphate-dependent enzyme</fullName>
    </submittedName>
</protein>
<dbReference type="SUPFAM" id="SSF52518">
    <property type="entry name" value="Thiamin diphosphate-binding fold (THDP-binding)"/>
    <property type="match status" value="1"/>
</dbReference>
<dbReference type="PANTHER" id="PTHR11516">
    <property type="entry name" value="PYRUVATE DEHYDROGENASE E1 COMPONENT, ALPHA SUBUNIT BACTERIAL AND ORGANELLAR"/>
    <property type="match status" value="1"/>
</dbReference>
<dbReference type="InterPro" id="IPR001017">
    <property type="entry name" value="DH_E1"/>
</dbReference>
<dbReference type="InterPro" id="IPR029061">
    <property type="entry name" value="THDP-binding"/>
</dbReference>
<dbReference type="Gene3D" id="3.40.50.970">
    <property type="match status" value="1"/>
</dbReference>